<dbReference type="AlphaFoldDB" id="A0A8D9GK57"/>
<dbReference type="EMBL" id="LS974619">
    <property type="protein sequence ID" value="CAG7882103.1"/>
    <property type="molecule type" value="Genomic_DNA"/>
</dbReference>
<accession>A0A8D9GK57</accession>
<evidence type="ECO:0000313" key="2">
    <source>
        <dbReference type="Proteomes" id="UP000694005"/>
    </source>
</evidence>
<reference evidence="1 2" key="1">
    <citation type="submission" date="2021-07" db="EMBL/GenBank/DDBJ databases">
        <authorList>
            <consortium name="Genoscope - CEA"/>
            <person name="William W."/>
        </authorList>
    </citation>
    <scope>NUCLEOTIDE SEQUENCE [LARGE SCALE GENOMIC DNA]</scope>
</reference>
<dbReference type="Gramene" id="A03p34460.2_BraZ1">
    <property type="protein sequence ID" value="A03p34460.2_BraZ1.CDS"/>
    <property type="gene ID" value="A03g34460.2_BraZ1"/>
</dbReference>
<gene>
    <name evidence="1" type="ORF">BRAPAZ1V2_A03P34460.2</name>
</gene>
<proteinExistence type="predicted"/>
<evidence type="ECO:0000313" key="1">
    <source>
        <dbReference type="EMBL" id="CAG7882103.1"/>
    </source>
</evidence>
<sequence length="107" mass="11838">MNWVKLQDRFDGELNQRVSESLALGEKFIESRAAAIESGNKTDFANTSSFLGSLQPRFSSALYIEMGEFADEPSSLPHVSKRMAVQRGFVLSALRLSLGRVVFGPLK</sequence>
<protein>
    <submittedName>
        <fullName evidence="1">Uncharacterized protein</fullName>
    </submittedName>
</protein>
<name>A0A8D9GK57_BRACM</name>
<organism evidence="1 2">
    <name type="scientific">Brassica campestris</name>
    <name type="common">Field mustard</name>
    <dbReference type="NCBI Taxonomy" id="3711"/>
    <lineage>
        <taxon>Eukaryota</taxon>
        <taxon>Viridiplantae</taxon>
        <taxon>Streptophyta</taxon>
        <taxon>Embryophyta</taxon>
        <taxon>Tracheophyta</taxon>
        <taxon>Spermatophyta</taxon>
        <taxon>Magnoliopsida</taxon>
        <taxon>eudicotyledons</taxon>
        <taxon>Gunneridae</taxon>
        <taxon>Pentapetalae</taxon>
        <taxon>rosids</taxon>
        <taxon>malvids</taxon>
        <taxon>Brassicales</taxon>
        <taxon>Brassicaceae</taxon>
        <taxon>Brassiceae</taxon>
        <taxon>Brassica</taxon>
    </lineage>
</organism>
<dbReference type="Proteomes" id="UP000694005">
    <property type="component" value="Chromosome A03"/>
</dbReference>